<evidence type="ECO:0000256" key="6">
    <source>
        <dbReference type="ARBA" id="ARBA00022840"/>
    </source>
</evidence>
<feature type="transmembrane region" description="Helical" evidence="10">
    <location>
        <begin position="746"/>
        <end position="766"/>
    </location>
</feature>
<dbReference type="CDD" id="cd18580">
    <property type="entry name" value="ABC_6TM_ABCC_D2"/>
    <property type="match status" value="1"/>
</dbReference>
<dbReference type="InterPro" id="IPR003593">
    <property type="entry name" value="AAA+_ATPase"/>
</dbReference>
<dbReference type="PANTHER" id="PTHR24223">
    <property type="entry name" value="ATP-BINDING CASSETTE SUB-FAMILY C"/>
    <property type="match status" value="1"/>
</dbReference>
<keyword evidence="3" id="KW-0813">Transport</keyword>
<feature type="region of interest" description="Disordered" evidence="9">
    <location>
        <begin position="410"/>
        <end position="440"/>
    </location>
</feature>
<evidence type="ECO:0000313" key="14">
    <source>
        <dbReference type="Proteomes" id="UP001165082"/>
    </source>
</evidence>
<dbReference type="PROSITE" id="PS00211">
    <property type="entry name" value="ABC_TRANSPORTER_1"/>
    <property type="match status" value="1"/>
</dbReference>
<feature type="domain" description="ABC transmembrane type-1" evidence="12">
    <location>
        <begin position="103"/>
        <end position="377"/>
    </location>
</feature>
<keyword evidence="6" id="KW-0067">ATP-binding</keyword>
<dbReference type="SMART" id="SM00382">
    <property type="entry name" value="AAA"/>
    <property type="match status" value="1"/>
</dbReference>
<feature type="compositionally biased region" description="Low complexity" evidence="9">
    <location>
        <begin position="414"/>
        <end position="427"/>
    </location>
</feature>
<gene>
    <name evidence="13" type="ORF">TrRE_jg9752</name>
</gene>
<dbReference type="SUPFAM" id="SSF52540">
    <property type="entry name" value="P-loop containing nucleoside triphosphate hydrolases"/>
    <property type="match status" value="1"/>
</dbReference>
<feature type="region of interest" description="Disordered" evidence="9">
    <location>
        <begin position="648"/>
        <end position="684"/>
    </location>
</feature>
<feature type="transmembrane region" description="Helical" evidence="10">
    <location>
        <begin position="709"/>
        <end position="734"/>
    </location>
</feature>
<evidence type="ECO:0000256" key="5">
    <source>
        <dbReference type="ARBA" id="ARBA00022741"/>
    </source>
</evidence>
<dbReference type="Pfam" id="PF00005">
    <property type="entry name" value="ABC_tran"/>
    <property type="match status" value="1"/>
</dbReference>
<feature type="compositionally biased region" description="Gly residues" evidence="9">
    <location>
        <begin position="648"/>
        <end position="657"/>
    </location>
</feature>
<evidence type="ECO:0000256" key="7">
    <source>
        <dbReference type="ARBA" id="ARBA00022989"/>
    </source>
</evidence>
<dbReference type="CDD" id="cd18579">
    <property type="entry name" value="ABC_6TM_ABCC_D1"/>
    <property type="match status" value="1"/>
</dbReference>
<dbReference type="GO" id="GO:0140359">
    <property type="term" value="F:ABC-type transporter activity"/>
    <property type="evidence" value="ECO:0007669"/>
    <property type="project" value="InterPro"/>
</dbReference>
<evidence type="ECO:0000256" key="9">
    <source>
        <dbReference type="SAM" id="MobiDB-lite"/>
    </source>
</evidence>
<feature type="transmembrane region" description="Helical" evidence="10">
    <location>
        <begin position="329"/>
        <end position="349"/>
    </location>
</feature>
<dbReference type="InterPro" id="IPR036640">
    <property type="entry name" value="ABC1_TM_sf"/>
</dbReference>
<protein>
    <submittedName>
        <fullName evidence="13">Uncharacterized protein</fullName>
    </submittedName>
</protein>
<name>A0A9W6ZBI7_9STRA</name>
<dbReference type="Gene3D" id="3.40.50.300">
    <property type="entry name" value="P-loop containing nucleotide triphosphate hydrolases"/>
    <property type="match status" value="1"/>
</dbReference>
<dbReference type="InterPro" id="IPR017871">
    <property type="entry name" value="ABC_transporter-like_CS"/>
</dbReference>
<dbReference type="GO" id="GO:0016887">
    <property type="term" value="F:ATP hydrolysis activity"/>
    <property type="evidence" value="ECO:0007669"/>
    <property type="project" value="InterPro"/>
</dbReference>
<dbReference type="PROSITE" id="PS50893">
    <property type="entry name" value="ABC_TRANSPORTER_2"/>
    <property type="match status" value="1"/>
</dbReference>
<dbReference type="GO" id="GO:0016020">
    <property type="term" value="C:membrane"/>
    <property type="evidence" value="ECO:0007669"/>
    <property type="project" value="UniProtKB-SubCell"/>
</dbReference>
<keyword evidence="4 10" id="KW-0812">Transmembrane</keyword>
<accession>A0A9W6ZBI7</accession>
<evidence type="ECO:0000256" key="1">
    <source>
        <dbReference type="ARBA" id="ARBA00004141"/>
    </source>
</evidence>
<keyword evidence="5" id="KW-0547">Nucleotide-binding</keyword>
<dbReference type="InterPro" id="IPR003439">
    <property type="entry name" value="ABC_transporter-like_ATP-bd"/>
</dbReference>
<dbReference type="PROSITE" id="PS50929">
    <property type="entry name" value="ABC_TM1F"/>
    <property type="match status" value="2"/>
</dbReference>
<dbReference type="AlphaFoldDB" id="A0A9W6ZBI7"/>
<comment type="subcellular location">
    <subcellularLocation>
        <location evidence="1">Membrane</location>
        <topology evidence="1">Multi-pass membrane protein</topology>
    </subcellularLocation>
</comment>
<feature type="transmembrane region" description="Helical" evidence="10">
    <location>
        <begin position="144"/>
        <end position="161"/>
    </location>
</feature>
<proteinExistence type="inferred from homology"/>
<dbReference type="InterPro" id="IPR027417">
    <property type="entry name" value="P-loop_NTPase"/>
</dbReference>
<comment type="similarity">
    <text evidence="2">Belongs to the ABC transporter superfamily. ABCC family. Conjugate transporter (TC 3.A.1.208) subfamily.</text>
</comment>
<evidence type="ECO:0000313" key="13">
    <source>
        <dbReference type="EMBL" id="GMH51417.1"/>
    </source>
</evidence>
<dbReference type="OrthoDB" id="6500128at2759"/>
<dbReference type="InterPro" id="IPR011527">
    <property type="entry name" value="ABC1_TM_dom"/>
</dbReference>
<feature type="transmembrane region" description="Helical" evidence="10">
    <location>
        <begin position="355"/>
        <end position="372"/>
    </location>
</feature>
<dbReference type="InterPro" id="IPR050173">
    <property type="entry name" value="ABC_transporter_C-like"/>
</dbReference>
<keyword evidence="8 10" id="KW-0472">Membrane</keyword>
<dbReference type="SUPFAM" id="SSF90123">
    <property type="entry name" value="ABC transporter transmembrane region"/>
    <property type="match status" value="2"/>
</dbReference>
<comment type="caution">
    <text evidence="13">The sequence shown here is derived from an EMBL/GenBank/DDBJ whole genome shotgun (WGS) entry which is preliminary data.</text>
</comment>
<dbReference type="Pfam" id="PF00664">
    <property type="entry name" value="ABC_membrane"/>
    <property type="match status" value="2"/>
</dbReference>
<evidence type="ECO:0000259" key="12">
    <source>
        <dbReference type="PROSITE" id="PS50929"/>
    </source>
</evidence>
<dbReference type="GO" id="GO:0005524">
    <property type="term" value="F:ATP binding"/>
    <property type="evidence" value="ECO:0007669"/>
    <property type="project" value="UniProtKB-KW"/>
</dbReference>
<organism evidence="13 14">
    <name type="scientific">Triparma retinervis</name>
    <dbReference type="NCBI Taxonomy" id="2557542"/>
    <lineage>
        <taxon>Eukaryota</taxon>
        <taxon>Sar</taxon>
        <taxon>Stramenopiles</taxon>
        <taxon>Ochrophyta</taxon>
        <taxon>Bolidophyceae</taxon>
        <taxon>Parmales</taxon>
        <taxon>Triparmaceae</taxon>
        <taxon>Triparma</taxon>
    </lineage>
</organism>
<evidence type="ECO:0000259" key="11">
    <source>
        <dbReference type="PROSITE" id="PS50893"/>
    </source>
</evidence>
<evidence type="ECO:0000256" key="10">
    <source>
        <dbReference type="SAM" id="Phobius"/>
    </source>
</evidence>
<feature type="transmembrane region" description="Helical" evidence="10">
    <location>
        <begin position="827"/>
        <end position="857"/>
    </location>
</feature>
<feature type="domain" description="ABC transmembrane type-1" evidence="12">
    <location>
        <begin position="713"/>
        <end position="932"/>
    </location>
</feature>
<dbReference type="InterPro" id="IPR044746">
    <property type="entry name" value="ABCC_6TM_D1"/>
</dbReference>
<evidence type="ECO:0000256" key="8">
    <source>
        <dbReference type="ARBA" id="ARBA00023136"/>
    </source>
</evidence>
<reference evidence="13" key="1">
    <citation type="submission" date="2022-07" db="EMBL/GenBank/DDBJ databases">
        <title>Genome analysis of Parmales, a sister group of diatoms, reveals the evolutionary specialization of diatoms from phago-mixotrophs to photoautotrophs.</title>
        <authorList>
            <person name="Ban H."/>
            <person name="Sato S."/>
            <person name="Yoshikawa S."/>
            <person name="Kazumasa Y."/>
            <person name="Nakamura Y."/>
            <person name="Ichinomiya M."/>
            <person name="Saitoh K."/>
            <person name="Sato N."/>
            <person name="Blanc-Mathieu R."/>
            <person name="Endo H."/>
            <person name="Kuwata A."/>
            <person name="Ogata H."/>
        </authorList>
    </citation>
    <scope>NUCLEOTIDE SEQUENCE</scope>
</reference>
<evidence type="ECO:0000256" key="4">
    <source>
        <dbReference type="ARBA" id="ARBA00022692"/>
    </source>
</evidence>
<dbReference type="PANTHER" id="PTHR24223:SF456">
    <property type="entry name" value="MULTIDRUG RESISTANCE-ASSOCIATED PROTEIN LETHAL(2)03659"/>
    <property type="match status" value="1"/>
</dbReference>
<feature type="domain" description="ABC transporter" evidence="11">
    <location>
        <begin position="451"/>
        <end position="670"/>
    </location>
</feature>
<keyword evidence="14" id="KW-1185">Reference proteome</keyword>
<dbReference type="EMBL" id="BRXZ01000704">
    <property type="protein sequence ID" value="GMH51417.1"/>
    <property type="molecule type" value="Genomic_DNA"/>
</dbReference>
<feature type="transmembrane region" description="Helical" evidence="10">
    <location>
        <begin position="102"/>
        <end position="124"/>
    </location>
</feature>
<dbReference type="Proteomes" id="UP001165082">
    <property type="component" value="Unassembled WGS sequence"/>
</dbReference>
<feature type="compositionally biased region" description="Basic and acidic residues" evidence="9">
    <location>
        <begin position="665"/>
        <end position="684"/>
    </location>
</feature>
<sequence length="932" mass="101499">MSTPQYSTVPTSLSPSDVARFVDPDPAEVSPYDTANIMAHTTFSYVLPLLQIGSKRSLLETDLPPLPKHDEPGEVYSRLKVAWDAGDGDMVRTIWRAFRSEILLAGFWTFLEHIFMVLQPPVLLFLLSHLSDSPSTTTNYTQTGVMWALLLFVCNLMQAIIHHQTYYTTMRLGFNLRIAETLLIHNKATRLTLSTASTNSGLALNLISSDVMRFDAFCPALWHYFTGPIDGIIVTLLLSRLVGWGPALAGIGVVLSDVFLKLKLGSAIGRVRRLTAKITDKRLRKIGEVVRGIETVKSYVWGDSMREELNAIRAQEHDSIIRSQIMKGVNFAMVLAVPAVASLAMFGIFSAINSTPLTTATILASVSYLNVMRTSVGKEMSRATENGPECLVAVRRMENFMKLEEVAAGRGEEGLTTGATGATKTAPDLPPPPPSTSQPSVKIDHPVVAWHSSTDVTNSPPTPTLNLPFKLDITASSILMILGPTGCGKSSLLNALLGEMNITSGSASLTGSVGYASQEGFVEGGTIKDNILMGSHVEVSPGDYGKVLRDCCLDRDIEAFPARDSTILGDRGVNLSGGQRARLSLARALVGKPSILVLDDPLSAVDPKVREELWRTIKRYEGIVVIATHQRGYSKEADWVVEIDEGGKGGVAEGGGTTDAQGAEGIKEHEVGGGEGGGEDKNGITAKEGKATGFVSSETYMAYLRSCGWYNVFLVLLLMFLGQACLVATDYYLLEWLSDPSGAKSVTVYALLVALTVSLSFLRSSLFFNATLKASSSLHGSMLKAVLGASMAWFNSNPPGRILNRFAGDQANLDEQLSVVSYDTLQVAFLSLSACFVVCVSVPWMLAVVPLLALYLLRLRAFVTKSTRELKRFENVTRSPYFNTMNSTVANLPTLRAFGMGERRERRMMGEIEGNCKAWYWWLLSNRYIGFR</sequence>
<dbReference type="Gene3D" id="1.20.1560.10">
    <property type="entry name" value="ABC transporter type 1, transmembrane domain"/>
    <property type="match status" value="2"/>
</dbReference>
<feature type="transmembrane region" description="Helical" evidence="10">
    <location>
        <begin position="244"/>
        <end position="264"/>
    </location>
</feature>
<evidence type="ECO:0000256" key="2">
    <source>
        <dbReference type="ARBA" id="ARBA00009726"/>
    </source>
</evidence>
<keyword evidence="7 10" id="KW-1133">Transmembrane helix</keyword>
<evidence type="ECO:0000256" key="3">
    <source>
        <dbReference type="ARBA" id="ARBA00022448"/>
    </source>
</evidence>
<feature type="transmembrane region" description="Helical" evidence="10">
    <location>
        <begin position="221"/>
        <end position="238"/>
    </location>
</feature>
<dbReference type="InterPro" id="IPR044726">
    <property type="entry name" value="ABCC_6TM_D2"/>
</dbReference>